<comment type="caution">
    <text evidence="4">The sequence shown here is derived from an EMBL/GenBank/DDBJ whole genome shotgun (WGS) entry which is preliminary data.</text>
</comment>
<dbReference type="Pfam" id="PF12796">
    <property type="entry name" value="Ank_2"/>
    <property type="match status" value="2"/>
</dbReference>
<dbReference type="SUPFAM" id="SSF48403">
    <property type="entry name" value="Ankyrin repeat"/>
    <property type="match status" value="1"/>
</dbReference>
<dbReference type="PROSITE" id="PS50297">
    <property type="entry name" value="ANK_REP_REGION"/>
    <property type="match status" value="2"/>
</dbReference>
<keyword evidence="2 3" id="KW-0040">ANK repeat</keyword>
<dbReference type="InterPro" id="IPR036770">
    <property type="entry name" value="Ankyrin_rpt-contain_sf"/>
</dbReference>
<dbReference type="PROSITE" id="PS50088">
    <property type="entry name" value="ANK_REPEAT"/>
    <property type="match status" value="2"/>
</dbReference>
<dbReference type="Gene3D" id="1.25.40.20">
    <property type="entry name" value="Ankyrin repeat-containing domain"/>
    <property type="match status" value="2"/>
</dbReference>
<dbReference type="GO" id="GO:0085020">
    <property type="term" value="P:protein K6-linked ubiquitination"/>
    <property type="evidence" value="ECO:0007669"/>
    <property type="project" value="TreeGrafter"/>
</dbReference>
<accession>A0A2T3P0F5</accession>
<dbReference type="PANTHER" id="PTHR24171:SF8">
    <property type="entry name" value="BRCA1-ASSOCIATED RING DOMAIN PROTEIN 1"/>
    <property type="match status" value="1"/>
</dbReference>
<name>A0A2T3P0F5_9GAMM</name>
<evidence type="ECO:0000313" key="5">
    <source>
        <dbReference type="Proteomes" id="UP000241771"/>
    </source>
</evidence>
<gene>
    <name evidence="4" type="ORF">C9I98_01480</name>
</gene>
<dbReference type="InterPro" id="IPR002110">
    <property type="entry name" value="Ankyrin_rpt"/>
</dbReference>
<protein>
    <submittedName>
        <fullName evidence="4">Ankyrin repeat domain-containing protein</fullName>
    </submittedName>
</protein>
<dbReference type="RefSeq" id="WP_036821304.1">
    <property type="nucleotide sequence ID" value="NZ_JGVO01000324.1"/>
</dbReference>
<dbReference type="OrthoDB" id="671583at2"/>
<evidence type="ECO:0000256" key="3">
    <source>
        <dbReference type="PROSITE-ProRule" id="PRU00023"/>
    </source>
</evidence>
<feature type="repeat" description="ANK" evidence="3">
    <location>
        <begin position="259"/>
        <end position="291"/>
    </location>
</feature>
<reference evidence="4 5" key="1">
    <citation type="submission" date="2018-01" db="EMBL/GenBank/DDBJ databases">
        <title>Whole genome sequencing of Histamine producing bacteria.</title>
        <authorList>
            <person name="Butler K."/>
        </authorList>
    </citation>
    <scope>NUCLEOTIDE SEQUENCE [LARGE SCALE GENOMIC DNA]</scope>
    <source>
        <strain evidence="4 5">DSM 100436</strain>
    </source>
</reference>
<keyword evidence="5" id="KW-1185">Reference proteome</keyword>
<sequence length="316" mass="34593">MALPHLHQMIVNGDKTAFAQAMTAGADVNQLDPVMGNSPLHIAAQQSDIAFAKALIESRAFINLQTPKHGVTPLMVAVWHRKPAMVEFLLQQVNTNIEIVSTFGLKAEQLIDFGAVDDDAFANEQGQLMHQLFDQYKQGLAERQAKLAAYNLMLDTELADEEKITQVRQLASLAEINTTSPVTSSGNDEHTAVMVAARDGLTQSLRQLMALGGDQTIPDHYMKAIPLHKAAYNGHADVITVLADYPGFQETLNAQGPNNGYTPLHDAIWHGHTEAAAVLLNAGARIDLKGYDGKTPLELAHEFYYQDIIDLFEDKA</sequence>
<dbReference type="GO" id="GO:0004842">
    <property type="term" value="F:ubiquitin-protein transferase activity"/>
    <property type="evidence" value="ECO:0007669"/>
    <property type="project" value="TreeGrafter"/>
</dbReference>
<feature type="repeat" description="ANK" evidence="3">
    <location>
        <begin position="35"/>
        <end position="67"/>
    </location>
</feature>
<evidence type="ECO:0000256" key="1">
    <source>
        <dbReference type="ARBA" id="ARBA00022737"/>
    </source>
</evidence>
<evidence type="ECO:0000256" key="2">
    <source>
        <dbReference type="ARBA" id="ARBA00023043"/>
    </source>
</evidence>
<evidence type="ECO:0000313" key="4">
    <source>
        <dbReference type="EMBL" id="PSW21962.1"/>
    </source>
</evidence>
<organism evidence="4 5">
    <name type="scientific">Photobacterium sanctipauli</name>
    <dbReference type="NCBI Taxonomy" id="1342794"/>
    <lineage>
        <taxon>Bacteria</taxon>
        <taxon>Pseudomonadati</taxon>
        <taxon>Pseudomonadota</taxon>
        <taxon>Gammaproteobacteria</taxon>
        <taxon>Vibrionales</taxon>
        <taxon>Vibrionaceae</taxon>
        <taxon>Photobacterium</taxon>
    </lineage>
</organism>
<dbReference type="EMBL" id="PYMA01000001">
    <property type="protein sequence ID" value="PSW21962.1"/>
    <property type="molecule type" value="Genomic_DNA"/>
</dbReference>
<proteinExistence type="predicted"/>
<keyword evidence="1" id="KW-0677">Repeat</keyword>
<dbReference type="AlphaFoldDB" id="A0A2T3P0F5"/>
<dbReference type="PANTHER" id="PTHR24171">
    <property type="entry name" value="ANKYRIN REPEAT DOMAIN-CONTAINING PROTEIN 39-RELATED"/>
    <property type="match status" value="1"/>
</dbReference>
<dbReference type="Proteomes" id="UP000241771">
    <property type="component" value="Unassembled WGS sequence"/>
</dbReference>
<dbReference type="SMART" id="SM00248">
    <property type="entry name" value="ANK"/>
    <property type="match status" value="6"/>
</dbReference>